<comment type="caution">
    <text evidence="3">The sequence shown here is derived from an EMBL/GenBank/DDBJ whole genome shotgun (WGS) entry which is preliminary data.</text>
</comment>
<feature type="domain" description="ADYC" evidence="2">
    <location>
        <begin position="208"/>
        <end position="372"/>
    </location>
</feature>
<keyword evidence="4" id="KW-1185">Reference proteome</keyword>
<protein>
    <submittedName>
        <fullName evidence="3">ADYC domain-containing protein</fullName>
    </submittedName>
</protein>
<reference evidence="3 4" key="1">
    <citation type="submission" date="2022-11" db="EMBL/GenBank/DDBJ databases">
        <title>Minimal conservation of predation-associated metabolite biosynthetic gene clusters underscores biosynthetic potential of Myxococcota including descriptions for ten novel species: Archangium lansinium sp. nov., Myxococcus landrumus sp. nov., Nannocystis bai.</title>
        <authorList>
            <person name="Ahearne A."/>
            <person name="Stevens C."/>
            <person name="Phillips K."/>
        </authorList>
    </citation>
    <scope>NUCLEOTIDE SEQUENCE [LARGE SCALE GENOMIC DNA]</scope>
    <source>
        <strain evidence="3 4">MIWBW</strain>
    </source>
</reference>
<evidence type="ECO:0000259" key="2">
    <source>
        <dbReference type="Pfam" id="PF20032"/>
    </source>
</evidence>
<organism evidence="3 4">
    <name type="scientific">Archangium lansingense</name>
    <dbReference type="NCBI Taxonomy" id="2995310"/>
    <lineage>
        <taxon>Bacteria</taxon>
        <taxon>Pseudomonadati</taxon>
        <taxon>Myxococcota</taxon>
        <taxon>Myxococcia</taxon>
        <taxon>Myxococcales</taxon>
        <taxon>Cystobacterineae</taxon>
        <taxon>Archangiaceae</taxon>
        <taxon>Archangium</taxon>
    </lineage>
</organism>
<dbReference type="Pfam" id="PF20032">
    <property type="entry name" value="ADYC"/>
    <property type="match status" value="1"/>
</dbReference>
<keyword evidence="1" id="KW-0812">Transmembrane</keyword>
<name>A0ABT3ZZ75_9BACT</name>
<accession>A0ABT3ZZ75</accession>
<dbReference type="Proteomes" id="UP001207654">
    <property type="component" value="Unassembled WGS sequence"/>
</dbReference>
<keyword evidence="1" id="KW-1133">Transmembrane helix</keyword>
<evidence type="ECO:0000313" key="4">
    <source>
        <dbReference type="Proteomes" id="UP001207654"/>
    </source>
</evidence>
<feature type="transmembrane region" description="Helical" evidence="1">
    <location>
        <begin position="20"/>
        <end position="37"/>
    </location>
</feature>
<dbReference type="EMBL" id="JAPNKA010000001">
    <property type="protein sequence ID" value="MCY1074705.1"/>
    <property type="molecule type" value="Genomic_DNA"/>
</dbReference>
<proteinExistence type="predicted"/>
<evidence type="ECO:0000256" key="1">
    <source>
        <dbReference type="SAM" id="Phobius"/>
    </source>
</evidence>
<keyword evidence="1" id="KW-0472">Membrane</keyword>
<gene>
    <name evidence="3" type="ORF">OV287_09415</name>
</gene>
<sequence>MDTTKTHGADTREVSGKMSVWLVCMALVTVASGCGGCQQMIREPFPMDPTGSISTCPGGPTCGISKALMEEVEEPDCPTGNCDPGGSGNARGIYTIEGGNYCFVAMGQQHFCPEAFINTPQGVMLDVRYLTQSGVIRTQVQGRLEANTQRVDVLAITSDRTELAIKYRVQGEQEVKVAKGDDLSKLILRLDTMPMRSGGTGVPILYELRFTAYKPPGREATTDKVHRYKLEYRDVRADTEWAQHCEKDGLGAVVSFLQGERVSGVNASVKLDPNVTTMGCEKGSIVTCLAWGYTPWEPSTGVRDETRDYVFRSCLQAKRAAYFVGKGNTKSYTQSGTTIFKWDQYAYGDGNAVERVEALWSPQGAVCINKENVRKLEAWGQPQDPKMLNTYGVGPCTSKDFTVEGKLFTGIRPEALAKP</sequence>
<evidence type="ECO:0000313" key="3">
    <source>
        <dbReference type="EMBL" id="MCY1074705.1"/>
    </source>
</evidence>
<dbReference type="InterPro" id="IPR045426">
    <property type="entry name" value="ADYC"/>
</dbReference>
<dbReference type="PROSITE" id="PS51257">
    <property type="entry name" value="PROKAR_LIPOPROTEIN"/>
    <property type="match status" value="1"/>
</dbReference>
<dbReference type="RefSeq" id="WP_267533664.1">
    <property type="nucleotide sequence ID" value="NZ_JAPNKA010000001.1"/>
</dbReference>